<dbReference type="AlphaFoldDB" id="A0A108UB25"/>
<evidence type="ECO:0000256" key="1">
    <source>
        <dbReference type="SAM" id="MobiDB-lite"/>
    </source>
</evidence>
<sequence>MVHSLFPPGIETATGHRTNARASARRICGDDGRGDGCAEVWV</sequence>
<accession>A0A108UB25</accession>
<gene>
    <name evidence="2" type="ORF">AZ78_3413</name>
</gene>
<evidence type="ECO:0000313" key="2">
    <source>
        <dbReference type="EMBL" id="KWS05860.1"/>
    </source>
</evidence>
<reference evidence="2 3" key="1">
    <citation type="journal article" date="2014" name="Genome Announc.">
        <title>Draft Genome Sequence of Lysobacter capsici AZ78, a Bacterium Antagonistic to Plant-Pathogenic Oomycetes.</title>
        <authorList>
            <person name="Puopolo G."/>
            <person name="Sonego P."/>
            <person name="Engelen K."/>
            <person name="Pertot I."/>
        </authorList>
    </citation>
    <scope>NUCLEOTIDE SEQUENCE [LARGE SCALE GENOMIC DNA]</scope>
    <source>
        <strain evidence="2 3">AZ78</strain>
    </source>
</reference>
<proteinExistence type="predicted"/>
<dbReference type="Proteomes" id="UP000023435">
    <property type="component" value="Unassembled WGS sequence"/>
</dbReference>
<name>A0A108UB25_9GAMM</name>
<protein>
    <submittedName>
        <fullName evidence="2">Uncharacterized protein</fullName>
    </submittedName>
</protein>
<dbReference type="EMBL" id="JAJA02000001">
    <property type="protein sequence ID" value="KWS05860.1"/>
    <property type="molecule type" value="Genomic_DNA"/>
</dbReference>
<keyword evidence="3" id="KW-1185">Reference proteome</keyword>
<comment type="caution">
    <text evidence="2">The sequence shown here is derived from an EMBL/GenBank/DDBJ whole genome shotgun (WGS) entry which is preliminary data.</text>
</comment>
<organism evidence="2 3">
    <name type="scientific">Lysobacter capsici AZ78</name>
    <dbReference type="NCBI Taxonomy" id="1444315"/>
    <lineage>
        <taxon>Bacteria</taxon>
        <taxon>Pseudomonadati</taxon>
        <taxon>Pseudomonadota</taxon>
        <taxon>Gammaproteobacteria</taxon>
        <taxon>Lysobacterales</taxon>
        <taxon>Lysobacteraceae</taxon>
        <taxon>Lysobacter</taxon>
    </lineage>
</organism>
<feature type="region of interest" description="Disordered" evidence="1">
    <location>
        <begin position="1"/>
        <end position="22"/>
    </location>
</feature>
<evidence type="ECO:0000313" key="3">
    <source>
        <dbReference type="Proteomes" id="UP000023435"/>
    </source>
</evidence>